<evidence type="ECO:0000313" key="2">
    <source>
        <dbReference type="EMBL" id="CDP12433.1"/>
    </source>
</evidence>
<gene>
    <name evidence="2" type="ORF">GSCOC_T00035976001</name>
</gene>
<feature type="transmembrane region" description="Helical" evidence="1">
    <location>
        <begin position="43"/>
        <end position="61"/>
    </location>
</feature>
<dbReference type="Proteomes" id="UP000295252">
    <property type="component" value="Chromosome II"/>
</dbReference>
<dbReference type="InParanoid" id="A0A068UXR4"/>
<dbReference type="AlphaFoldDB" id="A0A068UXR4"/>
<keyword evidence="1" id="KW-0472">Membrane</keyword>
<dbReference type="Gramene" id="CDP12433">
    <property type="protein sequence ID" value="CDP12433"/>
    <property type="gene ID" value="GSCOC_T00035976001"/>
</dbReference>
<evidence type="ECO:0000313" key="3">
    <source>
        <dbReference type="Proteomes" id="UP000295252"/>
    </source>
</evidence>
<feature type="transmembrane region" description="Helical" evidence="1">
    <location>
        <begin position="89"/>
        <end position="108"/>
    </location>
</feature>
<keyword evidence="1" id="KW-1133">Transmembrane helix</keyword>
<name>A0A068UXR4_COFCA</name>
<dbReference type="EMBL" id="HG739149">
    <property type="protein sequence ID" value="CDP12433.1"/>
    <property type="molecule type" value="Genomic_DNA"/>
</dbReference>
<keyword evidence="3" id="KW-1185">Reference proteome</keyword>
<reference evidence="3" key="1">
    <citation type="journal article" date="2014" name="Science">
        <title>The coffee genome provides insight into the convergent evolution of caffeine biosynthesis.</title>
        <authorList>
            <person name="Denoeud F."/>
            <person name="Carretero-Paulet L."/>
            <person name="Dereeper A."/>
            <person name="Droc G."/>
            <person name="Guyot R."/>
            <person name="Pietrella M."/>
            <person name="Zheng C."/>
            <person name="Alberti A."/>
            <person name="Anthony F."/>
            <person name="Aprea G."/>
            <person name="Aury J.M."/>
            <person name="Bento P."/>
            <person name="Bernard M."/>
            <person name="Bocs S."/>
            <person name="Campa C."/>
            <person name="Cenci A."/>
            <person name="Combes M.C."/>
            <person name="Crouzillat D."/>
            <person name="Da Silva C."/>
            <person name="Daddiego L."/>
            <person name="De Bellis F."/>
            <person name="Dussert S."/>
            <person name="Garsmeur O."/>
            <person name="Gayraud T."/>
            <person name="Guignon V."/>
            <person name="Jahn K."/>
            <person name="Jamilloux V."/>
            <person name="Joet T."/>
            <person name="Labadie K."/>
            <person name="Lan T."/>
            <person name="Leclercq J."/>
            <person name="Lepelley M."/>
            <person name="Leroy T."/>
            <person name="Li L.T."/>
            <person name="Librado P."/>
            <person name="Lopez L."/>
            <person name="Munoz A."/>
            <person name="Noel B."/>
            <person name="Pallavicini A."/>
            <person name="Perrotta G."/>
            <person name="Poncet V."/>
            <person name="Pot D."/>
            <person name="Priyono X."/>
            <person name="Rigoreau M."/>
            <person name="Rouard M."/>
            <person name="Rozas J."/>
            <person name="Tranchant-Dubreuil C."/>
            <person name="VanBuren R."/>
            <person name="Zhang Q."/>
            <person name="Andrade A.C."/>
            <person name="Argout X."/>
            <person name="Bertrand B."/>
            <person name="de Kochko A."/>
            <person name="Graziosi G."/>
            <person name="Henry R.J."/>
            <person name="Jayarama X."/>
            <person name="Ming R."/>
            <person name="Nagai C."/>
            <person name="Rounsley S."/>
            <person name="Sankoff D."/>
            <person name="Giuliano G."/>
            <person name="Albert V.A."/>
            <person name="Wincker P."/>
            <person name="Lashermes P."/>
        </authorList>
    </citation>
    <scope>NUCLEOTIDE SEQUENCE [LARGE SCALE GENOMIC DNA]</scope>
    <source>
        <strain evidence="3">cv. DH200-94</strain>
    </source>
</reference>
<accession>A0A068UXR4</accession>
<evidence type="ECO:0000256" key="1">
    <source>
        <dbReference type="SAM" id="Phobius"/>
    </source>
</evidence>
<proteinExistence type="predicted"/>
<protein>
    <submittedName>
        <fullName evidence="2">Uncharacterized protein</fullName>
    </submittedName>
</protein>
<sequence>MFEKEQKYIYHLHRHHPSDIHCRLRISPRKPSGNDFRHWRKKIVKMEIILILAVILMIMRTKGRRANLSPPLGLKVTGNSVFSSEALGFLKAVIFIWYQIFSFTYSFLARRDI</sequence>
<keyword evidence="1" id="KW-0812">Transmembrane</keyword>
<organism evidence="2 3">
    <name type="scientific">Coffea canephora</name>
    <name type="common">Robusta coffee</name>
    <dbReference type="NCBI Taxonomy" id="49390"/>
    <lineage>
        <taxon>Eukaryota</taxon>
        <taxon>Viridiplantae</taxon>
        <taxon>Streptophyta</taxon>
        <taxon>Embryophyta</taxon>
        <taxon>Tracheophyta</taxon>
        <taxon>Spermatophyta</taxon>
        <taxon>Magnoliopsida</taxon>
        <taxon>eudicotyledons</taxon>
        <taxon>Gunneridae</taxon>
        <taxon>Pentapetalae</taxon>
        <taxon>asterids</taxon>
        <taxon>lamiids</taxon>
        <taxon>Gentianales</taxon>
        <taxon>Rubiaceae</taxon>
        <taxon>Ixoroideae</taxon>
        <taxon>Gardenieae complex</taxon>
        <taxon>Bertiereae - Coffeeae clade</taxon>
        <taxon>Coffeeae</taxon>
        <taxon>Coffea</taxon>
    </lineage>
</organism>